<proteinExistence type="predicted"/>
<name>M4BMP3_HYAAE</name>
<dbReference type="Proteomes" id="UP000011713">
    <property type="component" value="Unassembled WGS sequence"/>
</dbReference>
<sequence length="68" mass="7255">MLVASAHDVTASTLLLRATDDGSMLSETSSASMDGTVAKPPYEANTSIPGCRWYEYFEPWSCCGANSC</sequence>
<reference evidence="1" key="2">
    <citation type="submission" date="2015-06" db="UniProtKB">
        <authorList>
            <consortium name="EnsemblProtists"/>
        </authorList>
    </citation>
    <scope>IDENTIFICATION</scope>
    <source>
        <strain evidence="1">Emoy2</strain>
    </source>
</reference>
<evidence type="ECO:0000313" key="1">
    <source>
        <dbReference type="EnsemblProtists" id="HpaP807680"/>
    </source>
</evidence>
<dbReference type="EMBL" id="JH598426">
    <property type="status" value="NOT_ANNOTATED_CDS"/>
    <property type="molecule type" value="Genomic_DNA"/>
</dbReference>
<accession>M4BMP3</accession>
<evidence type="ECO:0000313" key="2">
    <source>
        <dbReference type="Proteomes" id="UP000011713"/>
    </source>
</evidence>
<keyword evidence="2" id="KW-1185">Reference proteome</keyword>
<dbReference type="EnsemblProtists" id="HpaT807680">
    <property type="protein sequence ID" value="HpaP807680"/>
    <property type="gene ID" value="HpaG807680"/>
</dbReference>
<reference evidence="2" key="1">
    <citation type="journal article" date="2010" name="Science">
        <title>Signatures of adaptation to obligate biotrophy in the Hyaloperonospora arabidopsidis genome.</title>
        <authorList>
            <person name="Baxter L."/>
            <person name="Tripathy S."/>
            <person name="Ishaque N."/>
            <person name="Boot N."/>
            <person name="Cabral A."/>
            <person name="Kemen E."/>
            <person name="Thines M."/>
            <person name="Ah-Fong A."/>
            <person name="Anderson R."/>
            <person name="Badejoko W."/>
            <person name="Bittner-Eddy P."/>
            <person name="Boore J.L."/>
            <person name="Chibucos M.C."/>
            <person name="Coates M."/>
            <person name="Dehal P."/>
            <person name="Delehaunty K."/>
            <person name="Dong S."/>
            <person name="Downton P."/>
            <person name="Dumas B."/>
            <person name="Fabro G."/>
            <person name="Fronick C."/>
            <person name="Fuerstenberg S.I."/>
            <person name="Fulton L."/>
            <person name="Gaulin E."/>
            <person name="Govers F."/>
            <person name="Hughes L."/>
            <person name="Humphray S."/>
            <person name="Jiang R.H."/>
            <person name="Judelson H."/>
            <person name="Kamoun S."/>
            <person name="Kyung K."/>
            <person name="Meijer H."/>
            <person name="Minx P."/>
            <person name="Morris P."/>
            <person name="Nelson J."/>
            <person name="Phuntumart V."/>
            <person name="Qutob D."/>
            <person name="Rehmany A."/>
            <person name="Rougon-Cardoso A."/>
            <person name="Ryden P."/>
            <person name="Torto-Alalibo T."/>
            <person name="Studholme D."/>
            <person name="Wang Y."/>
            <person name="Win J."/>
            <person name="Wood J."/>
            <person name="Clifton S.W."/>
            <person name="Rogers J."/>
            <person name="Van den Ackerveken G."/>
            <person name="Jones J.D."/>
            <person name="McDowell J.M."/>
            <person name="Beynon J."/>
            <person name="Tyler B.M."/>
        </authorList>
    </citation>
    <scope>NUCLEOTIDE SEQUENCE [LARGE SCALE GENOMIC DNA]</scope>
    <source>
        <strain evidence="2">Emoy2</strain>
    </source>
</reference>
<dbReference type="VEuPathDB" id="FungiDB:HpaG807680"/>
<dbReference type="OMA" id="NTRIKGC"/>
<organism evidence="1 2">
    <name type="scientific">Hyaloperonospora arabidopsidis (strain Emoy2)</name>
    <name type="common">Downy mildew agent</name>
    <name type="synonym">Peronospora arabidopsidis</name>
    <dbReference type="NCBI Taxonomy" id="559515"/>
    <lineage>
        <taxon>Eukaryota</taxon>
        <taxon>Sar</taxon>
        <taxon>Stramenopiles</taxon>
        <taxon>Oomycota</taxon>
        <taxon>Peronosporomycetes</taxon>
        <taxon>Peronosporales</taxon>
        <taxon>Peronosporaceae</taxon>
        <taxon>Hyaloperonospora</taxon>
    </lineage>
</organism>
<dbReference type="HOGENOM" id="CLU_2799445_0_0_1"/>
<dbReference type="AlphaFoldDB" id="M4BMP3"/>
<dbReference type="InParanoid" id="M4BMP3"/>
<protein>
    <submittedName>
        <fullName evidence="1">Uncharacterized protein</fullName>
    </submittedName>
</protein>